<keyword evidence="3 6" id="KW-1133">Transmembrane helix</keyword>
<dbReference type="GO" id="GO:0005886">
    <property type="term" value="C:plasma membrane"/>
    <property type="evidence" value="ECO:0007669"/>
    <property type="project" value="TreeGrafter"/>
</dbReference>
<dbReference type="EMBL" id="VSSQ01007756">
    <property type="protein sequence ID" value="MPM36887.1"/>
    <property type="molecule type" value="Genomic_DNA"/>
</dbReference>
<evidence type="ECO:0000256" key="3">
    <source>
        <dbReference type="ARBA" id="ARBA00022989"/>
    </source>
</evidence>
<keyword evidence="2 6" id="KW-0812">Transmembrane</keyword>
<organism evidence="7">
    <name type="scientific">bioreactor metagenome</name>
    <dbReference type="NCBI Taxonomy" id="1076179"/>
    <lineage>
        <taxon>unclassified sequences</taxon>
        <taxon>metagenomes</taxon>
        <taxon>ecological metagenomes</taxon>
    </lineage>
</organism>
<keyword evidence="4 6" id="KW-0472">Membrane</keyword>
<evidence type="ECO:0000256" key="5">
    <source>
        <dbReference type="ARBA" id="ARBA00049660"/>
    </source>
</evidence>
<evidence type="ECO:0000313" key="7">
    <source>
        <dbReference type="EMBL" id="MPM36887.1"/>
    </source>
</evidence>
<feature type="transmembrane region" description="Helical" evidence="6">
    <location>
        <begin position="77"/>
        <end position="100"/>
    </location>
</feature>
<dbReference type="InterPro" id="IPR024002">
    <property type="entry name" value="For/NO2_transpt_CS"/>
</dbReference>
<evidence type="ECO:0000256" key="6">
    <source>
        <dbReference type="SAM" id="Phobius"/>
    </source>
</evidence>
<dbReference type="GO" id="GO:0015499">
    <property type="term" value="F:formate transmembrane transporter activity"/>
    <property type="evidence" value="ECO:0007669"/>
    <property type="project" value="TreeGrafter"/>
</dbReference>
<comment type="subcellular location">
    <subcellularLocation>
        <location evidence="1">Membrane</location>
        <topology evidence="1">Multi-pass membrane protein</topology>
    </subcellularLocation>
</comment>
<dbReference type="InterPro" id="IPR023271">
    <property type="entry name" value="Aquaporin-like"/>
</dbReference>
<protein>
    <submittedName>
        <fullName evidence="7">Putative formate transporter 1</fullName>
    </submittedName>
</protein>
<dbReference type="PANTHER" id="PTHR30520">
    <property type="entry name" value="FORMATE TRANSPORTER-RELATED"/>
    <property type="match status" value="1"/>
</dbReference>
<evidence type="ECO:0000256" key="4">
    <source>
        <dbReference type="ARBA" id="ARBA00023136"/>
    </source>
</evidence>
<dbReference type="PROSITE" id="PS01005">
    <property type="entry name" value="FORMATE_NITRITE_TP_1"/>
    <property type="match status" value="1"/>
</dbReference>
<reference evidence="7" key="1">
    <citation type="submission" date="2019-08" db="EMBL/GenBank/DDBJ databases">
        <authorList>
            <person name="Kucharzyk K."/>
            <person name="Murdoch R.W."/>
            <person name="Higgins S."/>
            <person name="Loffler F."/>
        </authorList>
    </citation>
    <scope>NUCLEOTIDE SEQUENCE</scope>
</reference>
<name>A0A644Z8B3_9ZZZZ</name>
<dbReference type="AlphaFoldDB" id="A0A644Z8B3"/>
<dbReference type="InterPro" id="IPR000292">
    <property type="entry name" value="For/NO2_transpt"/>
</dbReference>
<evidence type="ECO:0000256" key="2">
    <source>
        <dbReference type="ARBA" id="ARBA00022692"/>
    </source>
</evidence>
<feature type="transmembrane region" description="Helical" evidence="6">
    <location>
        <begin position="252"/>
        <end position="274"/>
    </location>
</feature>
<feature type="transmembrane region" description="Helical" evidence="6">
    <location>
        <begin position="31"/>
        <end position="57"/>
    </location>
</feature>
<feature type="transmembrane region" description="Helical" evidence="6">
    <location>
        <begin position="112"/>
        <end position="137"/>
    </location>
</feature>
<sequence length="290" mass="30577">MSDKKMLMPAEVAEYTVKAGIKKANTPTKQVLASAFLAGAYIAFGALGSIAAAYNLLANPATYGLGKMVAGLMFPAGLMFVLVAGADLFTGNILVTLAALKKKVTWGQTFKNWALVWIGNLVGAVLVAYLVSLSGVFDWSNGLYGGVVVKTAVGKLGYTWVAAIASGILCNWIVCATVWMTYAAKDVSGKLLAGFFGIFLFVCAGFEHSVANMGYLFAGFFSKSNPAFLEAAHKTAADAAVINLQNIFVNNLIPVTIGNILGGAVFVAGVYYFIFLNNKEENSAQEKKAA</sequence>
<evidence type="ECO:0000256" key="1">
    <source>
        <dbReference type="ARBA" id="ARBA00004141"/>
    </source>
</evidence>
<dbReference type="Pfam" id="PF01226">
    <property type="entry name" value="Form_Nir_trans"/>
    <property type="match status" value="1"/>
</dbReference>
<accession>A0A644Z8B3</accession>
<dbReference type="Gene3D" id="1.20.1080.10">
    <property type="entry name" value="Glycerol uptake facilitator protein"/>
    <property type="match status" value="1"/>
</dbReference>
<dbReference type="PANTHER" id="PTHR30520:SF6">
    <property type="entry name" value="FORMATE_NITRATE FAMILY TRANSPORTER (EUROFUNG)"/>
    <property type="match status" value="1"/>
</dbReference>
<gene>
    <name evidence="7" type="primary">focA_11</name>
    <name evidence="7" type="ORF">SDC9_83491</name>
</gene>
<feature type="transmembrane region" description="Helical" evidence="6">
    <location>
        <begin position="157"/>
        <end position="179"/>
    </location>
</feature>
<feature type="transmembrane region" description="Helical" evidence="6">
    <location>
        <begin position="191"/>
        <end position="211"/>
    </location>
</feature>
<proteinExistence type="inferred from homology"/>
<comment type="similarity">
    <text evidence="5">Belongs to the FNT transporter (TC 1.A.16) family.</text>
</comment>
<comment type="caution">
    <text evidence="7">The sequence shown here is derived from an EMBL/GenBank/DDBJ whole genome shotgun (WGS) entry which is preliminary data.</text>
</comment>